<protein>
    <submittedName>
        <fullName evidence="3">CDP-alcohol phosphatidyltransferase</fullName>
    </submittedName>
</protein>
<evidence type="ECO:0000256" key="1">
    <source>
        <dbReference type="SAM" id="MobiDB-lite"/>
    </source>
</evidence>
<dbReference type="KEGG" id="tpla:ElP_38480"/>
<dbReference type="RefSeq" id="WP_145271878.1">
    <property type="nucleotide sequence ID" value="NZ_CP036426.1"/>
</dbReference>
<accession>A0A518H518</accession>
<feature type="transmembrane region" description="Helical" evidence="2">
    <location>
        <begin position="65"/>
        <end position="89"/>
    </location>
</feature>
<keyword evidence="3" id="KW-0808">Transferase</keyword>
<evidence type="ECO:0000313" key="4">
    <source>
        <dbReference type="Proteomes" id="UP000317835"/>
    </source>
</evidence>
<dbReference type="OrthoDB" id="7857679at2"/>
<gene>
    <name evidence="3" type="ORF">ElP_38480</name>
</gene>
<proteinExistence type="predicted"/>
<evidence type="ECO:0000313" key="3">
    <source>
        <dbReference type="EMBL" id="QDV35939.1"/>
    </source>
</evidence>
<evidence type="ECO:0000256" key="2">
    <source>
        <dbReference type="SAM" id="Phobius"/>
    </source>
</evidence>
<feature type="transmembrane region" description="Helical" evidence="2">
    <location>
        <begin position="236"/>
        <end position="254"/>
    </location>
</feature>
<keyword evidence="2" id="KW-0472">Membrane</keyword>
<feature type="region of interest" description="Disordered" evidence="1">
    <location>
        <begin position="273"/>
        <end position="292"/>
    </location>
</feature>
<keyword evidence="2" id="KW-1133">Transmembrane helix</keyword>
<dbReference type="GO" id="GO:0016780">
    <property type="term" value="F:phosphotransferase activity, for other substituted phosphate groups"/>
    <property type="evidence" value="ECO:0007669"/>
    <property type="project" value="InterPro"/>
</dbReference>
<keyword evidence="2" id="KW-0812">Transmembrane</keyword>
<sequence length="292" mass="31307">MTARHPTLSELRRRELFGPDARIGNWLARRFARPTAVYGTWLAVRLGCSANQLTMAALAASLSSAAAIGLGTRAGFVAGSLLCLLAFWLDRVDGQVARWRGTAGLVGVYLDYLMHHAASMALGFSLGFGLANRTGDPSWAAAGFAVSAGWTFLSIHNDCRYKAFFQPLKRSAGSFRVDGGSGGRPGPPAPWPKRGIGMLTWPCYKSCEPHVSLMTLLGLSALAVVFPPAWEVAWRAYALAMAAMAPVLASARVARAVRRKAVDEEFSDWFRPIERSSTPSSPGASHAGNPRS</sequence>
<dbReference type="GO" id="GO:0008654">
    <property type="term" value="P:phospholipid biosynthetic process"/>
    <property type="evidence" value="ECO:0007669"/>
    <property type="project" value="InterPro"/>
</dbReference>
<feature type="transmembrane region" description="Helical" evidence="2">
    <location>
        <begin position="109"/>
        <end position="131"/>
    </location>
</feature>
<dbReference type="GO" id="GO:0016020">
    <property type="term" value="C:membrane"/>
    <property type="evidence" value="ECO:0007669"/>
    <property type="project" value="InterPro"/>
</dbReference>
<feature type="transmembrane region" description="Helical" evidence="2">
    <location>
        <begin position="137"/>
        <end position="155"/>
    </location>
</feature>
<keyword evidence="4" id="KW-1185">Reference proteome</keyword>
<name>A0A518H518_9BACT</name>
<feature type="transmembrane region" description="Helical" evidence="2">
    <location>
        <begin position="211"/>
        <end position="230"/>
    </location>
</feature>
<dbReference type="InterPro" id="IPR000462">
    <property type="entry name" value="CDP-OH_P_trans"/>
</dbReference>
<dbReference type="EMBL" id="CP036426">
    <property type="protein sequence ID" value="QDV35939.1"/>
    <property type="molecule type" value="Genomic_DNA"/>
</dbReference>
<dbReference type="AlphaFoldDB" id="A0A518H518"/>
<dbReference type="InterPro" id="IPR043130">
    <property type="entry name" value="CDP-OH_PTrfase_TM_dom"/>
</dbReference>
<dbReference type="Gene3D" id="1.20.120.1760">
    <property type="match status" value="1"/>
</dbReference>
<dbReference type="Pfam" id="PF01066">
    <property type="entry name" value="CDP-OH_P_transf"/>
    <property type="match status" value="1"/>
</dbReference>
<dbReference type="Proteomes" id="UP000317835">
    <property type="component" value="Chromosome"/>
</dbReference>
<organism evidence="3 4">
    <name type="scientific">Tautonia plasticadhaerens</name>
    <dbReference type="NCBI Taxonomy" id="2527974"/>
    <lineage>
        <taxon>Bacteria</taxon>
        <taxon>Pseudomonadati</taxon>
        <taxon>Planctomycetota</taxon>
        <taxon>Planctomycetia</taxon>
        <taxon>Isosphaerales</taxon>
        <taxon>Isosphaeraceae</taxon>
        <taxon>Tautonia</taxon>
    </lineage>
</organism>
<reference evidence="3 4" key="1">
    <citation type="submission" date="2019-02" db="EMBL/GenBank/DDBJ databases">
        <title>Deep-cultivation of Planctomycetes and their phenomic and genomic characterization uncovers novel biology.</title>
        <authorList>
            <person name="Wiegand S."/>
            <person name="Jogler M."/>
            <person name="Boedeker C."/>
            <person name="Pinto D."/>
            <person name="Vollmers J."/>
            <person name="Rivas-Marin E."/>
            <person name="Kohn T."/>
            <person name="Peeters S.H."/>
            <person name="Heuer A."/>
            <person name="Rast P."/>
            <person name="Oberbeckmann S."/>
            <person name="Bunk B."/>
            <person name="Jeske O."/>
            <person name="Meyerdierks A."/>
            <person name="Storesund J.E."/>
            <person name="Kallscheuer N."/>
            <person name="Luecker S."/>
            <person name="Lage O.M."/>
            <person name="Pohl T."/>
            <person name="Merkel B.J."/>
            <person name="Hornburger P."/>
            <person name="Mueller R.-W."/>
            <person name="Bruemmer F."/>
            <person name="Labrenz M."/>
            <person name="Spormann A.M."/>
            <person name="Op den Camp H."/>
            <person name="Overmann J."/>
            <person name="Amann R."/>
            <person name="Jetten M.S.M."/>
            <person name="Mascher T."/>
            <person name="Medema M.H."/>
            <person name="Devos D.P."/>
            <person name="Kaster A.-K."/>
            <person name="Ovreas L."/>
            <person name="Rohde M."/>
            <person name="Galperin M.Y."/>
            <person name="Jogler C."/>
        </authorList>
    </citation>
    <scope>NUCLEOTIDE SEQUENCE [LARGE SCALE GENOMIC DNA]</scope>
    <source>
        <strain evidence="3 4">ElP</strain>
    </source>
</reference>